<gene>
    <name evidence="2" type="ORF">CJOHNSTONI_LOCUS10228</name>
</gene>
<keyword evidence="1" id="KW-0812">Transmembrane</keyword>
<dbReference type="AlphaFoldDB" id="A0A8J2MFZ9"/>
<protein>
    <submittedName>
        <fullName evidence="2">Uncharacterized protein</fullName>
    </submittedName>
</protein>
<accession>A0A8J2MFZ9</accession>
<proteinExistence type="predicted"/>
<evidence type="ECO:0000256" key="1">
    <source>
        <dbReference type="SAM" id="Phobius"/>
    </source>
</evidence>
<keyword evidence="1" id="KW-1133">Transmembrane helix</keyword>
<evidence type="ECO:0000313" key="2">
    <source>
        <dbReference type="EMBL" id="CAG9540744.1"/>
    </source>
</evidence>
<dbReference type="OrthoDB" id="5858259at2759"/>
<keyword evidence="3" id="KW-1185">Reference proteome</keyword>
<comment type="caution">
    <text evidence="2">The sequence shown here is derived from an EMBL/GenBank/DDBJ whole genome shotgun (WGS) entry which is preliminary data.</text>
</comment>
<reference evidence="2" key="1">
    <citation type="submission" date="2021-09" db="EMBL/GenBank/DDBJ databases">
        <authorList>
            <consortium name="Pathogen Informatics"/>
        </authorList>
    </citation>
    <scope>NUCLEOTIDE SEQUENCE</scope>
</reference>
<name>A0A8J2MFZ9_9BILA</name>
<organism evidence="2 3">
    <name type="scientific">Cercopithifilaria johnstoni</name>
    <dbReference type="NCBI Taxonomy" id="2874296"/>
    <lineage>
        <taxon>Eukaryota</taxon>
        <taxon>Metazoa</taxon>
        <taxon>Ecdysozoa</taxon>
        <taxon>Nematoda</taxon>
        <taxon>Chromadorea</taxon>
        <taxon>Rhabditida</taxon>
        <taxon>Spirurina</taxon>
        <taxon>Spiruromorpha</taxon>
        <taxon>Filarioidea</taxon>
        <taxon>Onchocercidae</taxon>
        <taxon>Cercopithifilaria</taxon>
    </lineage>
</organism>
<feature type="transmembrane region" description="Helical" evidence="1">
    <location>
        <begin position="225"/>
        <end position="244"/>
    </location>
</feature>
<sequence>MGFLRSGQKKQIILERRPGKPGKTFLVVEYIVAPSGFDPRMPFVEGAEVGQVKILVIAYRDIAPHLQGKAVTQHGQKLRAPVMINDEKIEREIEELYGIKDAPQSMFKFDDKSSDIDEKDDEERKVEDKIKRSHEKIHSSKKLTISSQPTKNVTVADVEYNADDTRSAVGVIDSNDSGGRLELIRIIKDEVEKISEEFEIMKSLIAEQQRKVDDKLEKALSDLPYMKFVLILIVTLFVLHVSLLRS</sequence>
<keyword evidence="1" id="KW-0472">Membrane</keyword>
<dbReference type="EMBL" id="CAKAEH010002012">
    <property type="protein sequence ID" value="CAG9540744.1"/>
    <property type="molecule type" value="Genomic_DNA"/>
</dbReference>
<dbReference type="Proteomes" id="UP000746747">
    <property type="component" value="Unassembled WGS sequence"/>
</dbReference>
<evidence type="ECO:0000313" key="3">
    <source>
        <dbReference type="Proteomes" id="UP000746747"/>
    </source>
</evidence>